<feature type="chain" id="PRO_5018244973" evidence="1">
    <location>
        <begin position="20"/>
        <end position="60"/>
    </location>
</feature>
<keyword evidence="1" id="KW-0732">Signal</keyword>
<dbReference type="AlphaFoldDB" id="A0A3M7T4L7"/>
<organism evidence="2 3">
    <name type="scientific">Brachionus plicatilis</name>
    <name type="common">Marine rotifer</name>
    <name type="synonym">Brachionus muelleri</name>
    <dbReference type="NCBI Taxonomy" id="10195"/>
    <lineage>
        <taxon>Eukaryota</taxon>
        <taxon>Metazoa</taxon>
        <taxon>Spiralia</taxon>
        <taxon>Gnathifera</taxon>
        <taxon>Rotifera</taxon>
        <taxon>Eurotatoria</taxon>
        <taxon>Monogononta</taxon>
        <taxon>Pseudotrocha</taxon>
        <taxon>Ploima</taxon>
        <taxon>Brachionidae</taxon>
        <taxon>Brachionus</taxon>
    </lineage>
</organism>
<evidence type="ECO:0000256" key="1">
    <source>
        <dbReference type="SAM" id="SignalP"/>
    </source>
</evidence>
<feature type="signal peptide" evidence="1">
    <location>
        <begin position="1"/>
        <end position="19"/>
    </location>
</feature>
<gene>
    <name evidence="2" type="ORF">BpHYR1_045454</name>
</gene>
<sequence length="60" mass="7307">MWIFVILLVQCLYKRLNYAILRSFTKVMVRKFASKCLRPNKEELNLYKMKNRVIIKSQIL</sequence>
<proteinExistence type="predicted"/>
<evidence type="ECO:0000313" key="3">
    <source>
        <dbReference type="Proteomes" id="UP000276133"/>
    </source>
</evidence>
<dbReference type="EMBL" id="REGN01000304">
    <property type="protein sequence ID" value="RNA42877.1"/>
    <property type="molecule type" value="Genomic_DNA"/>
</dbReference>
<dbReference type="Proteomes" id="UP000276133">
    <property type="component" value="Unassembled WGS sequence"/>
</dbReference>
<protein>
    <submittedName>
        <fullName evidence="2">Uncharacterized protein</fullName>
    </submittedName>
</protein>
<reference evidence="2 3" key="1">
    <citation type="journal article" date="2018" name="Sci. Rep.">
        <title>Genomic signatures of local adaptation to the degree of environmental predictability in rotifers.</title>
        <authorList>
            <person name="Franch-Gras L."/>
            <person name="Hahn C."/>
            <person name="Garcia-Roger E.M."/>
            <person name="Carmona M.J."/>
            <person name="Serra M."/>
            <person name="Gomez A."/>
        </authorList>
    </citation>
    <scope>NUCLEOTIDE SEQUENCE [LARGE SCALE GENOMIC DNA]</scope>
    <source>
        <strain evidence="2">HYR1</strain>
    </source>
</reference>
<comment type="caution">
    <text evidence="2">The sequence shown here is derived from an EMBL/GenBank/DDBJ whole genome shotgun (WGS) entry which is preliminary data.</text>
</comment>
<evidence type="ECO:0000313" key="2">
    <source>
        <dbReference type="EMBL" id="RNA42877.1"/>
    </source>
</evidence>
<accession>A0A3M7T4L7</accession>
<keyword evidence="3" id="KW-1185">Reference proteome</keyword>
<name>A0A3M7T4L7_BRAPC</name>